<reference evidence="2" key="1">
    <citation type="submission" date="2020-12" db="EMBL/GenBank/DDBJ databases">
        <title>Oil enriched cultivation method for isolating marine PHA-producing bacteria.</title>
        <authorList>
            <person name="Zheng W."/>
            <person name="Yu S."/>
            <person name="Huang Y."/>
        </authorList>
    </citation>
    <scope>NUCLEOTIDE SEQUENCE</scope>
    <source>
        <strain evidence="2">SY-2-12</strain>
    </source>
</reference>
<protein>
    <submittedName>
        <fullName evidence="2">MurR/RpiR family transcriptional regulator</fullName>
    </submittedName>
</protein>
<accession>A0A939J2A2</accession>
<sequence>MKSEFQSHEPDEPFLSRVQRVLTDLSPAERRLGEFLLDFPGELGSYDAQELARLCDVSKATVSRFIRRIGFESYDKAKKAVRDERATGSRAFFAHAEPEANAAALALDMREEKDNLDRTFGKLNAGELDDLARAVLSSRKVWIAGQRISFSFAHYLFWQLTKIVPEVVVFPQGGETLGEHVARIQKGDLVIAIMLRRRVAGTKRLLDAILEAGAELALISDESMARHADARWHFHCHTHSDGPQFNHAAVLALCHQIVVRATLQSGREGRERLRAVDAVNEKLLQVEW</sequence>
<dbReference type="GO" id="GO:0003700">
    <property type="term" value="F:DNA-binding transcription factor activity"/>
    <property type="evidence" value="ECO:0007669"/>
    <property type="project" value="InterPro"/>
</dbReference>
<dbReference type="Proteomes" id="UP000664096">
    <property type="component" value="Unassembled WGS sequence"/>
</dbReference>
<dbReference type="RefSeq" id="WP_207141050.1">
    <property type="nucleotide sequence ID" value="NZ_JAEKJZ010000002.1"/>
</dbReference>
<gene>
    <name evidence="2" type="ORF">JF539_12730</name>
</gene>
<comment type="caution">
    <text evidence="2">The sequence shown here is derived from an EMBL/GenBank/DDBJ whole genome shotgun (WGS) entry which is preliminary data.</text>
</comment>
<organism evidence="2 3">
    <name type="scientific">Roseibium aggregatum</name>
    <dbReference type="NCBI Taxonomy" id="187304"/>
    <lineage>
        <taxon>Bacteria</taxon>
        <taxon>Pseudomonadati</taxon>
        <taxon>Pseudomonadota</taxon>
        <taxon>Alphaproteobacteria</taxon>
        <taxon>Hyphomicrobiales</taxon>
        <taxon>Stappiaceae</taxon>
        <taxon>Roseibium</taxon>
    </lineage>
</organism>
<evidence type="ECO:0000313" key="2">
    <source>
        <dbReference type="EMBL" id="MBN9671203.1"/>
    </source>
</evidence>
<dbReference type="Gene3D" id="1.10.10.10">
    <property type="entry name" value="Winged helix-like DNA-binding domain superfamily/Winged helix DNA-binding domain"/>
    <property type="match status" value="1"/>
</dbReference>
<dbReference type="EMBL" id="JAEKJZ010000002">
    <property type="protein sequence ID" value="MBN9671203.1"/>
    <property type="molecule type" value="Genomic_DNA"/>
</dbReference>
<dbReference type="Pfam" id="PF01418">
    <property type="entry name" value="HTH_6"/>
    <property type="match status" value="1"/>
</dbReference>
<dbReference type="PANTHER" id="PTHR30514:SF18">
    <property type="entry name" value="RPIR-FAMILY TRANSCRIPTIONAL REGULATOR"/>
    <property type="match status" value="1"/>
</dbReference>
<dbReference type="Gene3D" id="3.40.50.10490">
    <property type="entry name" value="Glucose-6-phosphate isomerase like protein, domain 1"/>
    <property type="match status" value="1"/>
</dbReference>
<proteinExistence type="predicted"/>
<dbReference type="InterPro" id="IPR000281">
    <property type="entry name" value="HTH_RpiR"/>
</dbReference>
<dbReference type="GO" id="GO:0003677">
    <property type="term" value="F:DNA binding"/>
    <property type="evidence" value="ECO:0007669"/>
    <property type="project" value="InterPro"/>
</dbReference>
<dbReference type="InterPro" id="IPR036388">
    <property type="entry name" value="WH-like_DNA-bd_sf"/>
</dbReference>
<feature type="domain" description="HTH rpiR-type" evidence="1">
    <location>
        <begin position="12"/>
        <end position="88"/>
    </location>
</feature>
<evidence type="ECO:0000259" key="1">
    <source>
        <dbReference type="PROSITE" id="PS51071"/>
    </source>
</evidence>
<dbReference type="InterPro" id="IPR046348">
    <property type="entry name" value="SIS_dom_sf"/>
</dbReference>
<evidence type="ECO:0000313" key="3">
    <source>
        <dbReference type="Proteomes" id="UP000664096"/>
    </source>
</evidence>
<name>A0A939J2A2_9HYPH</name>
<dbReference type="SUPFAM" id="SSF46689">
    <property type="entry name" value="Homeodomain-like"/>
    <property type="match status" value="1"/>
</dbReference>
<dbReference type="AlphaFoldDB" id="A0A939J2A2"/>
<dbReference type="PROSITE" id="PS51071">
    <property type="entry name" value="HTH_RPIR"/>
    <property type="match status" value="1"/>
</dbReference>
<dbReference type="Pfam" id="PF01380">
    <property type="entry name" value="SIS"/>
    <property type="match status" value="1"/>
</dbReference>
<dbReference type="InterPro" id="IPR009057">
    <property type="entry name" value="Homeodomain-like_sf"/>
</dbReference>
<dbReference type="GO" id="GO:0097367">
    <property type="term" value="F:carbohydrate derivative binding"/>
    <property type="evidence" value="ECO:0007669"/>
    <property type="project" value="InterPro"/>
</dbReference>
<dbReference type="InterPro" id="IPR047640">
    <property type="entry name" value="RpiR-like"/>
</dbReference>
<dbReference type="GO" id="GO:1901135">
    <property type="term" value="P:carbohydrate derivative metabolic process"/>
    <property type="evidence" value="ECO:0007669"/>
    <property type="project" value="InterPro"/>
</dbReference>
<dbReference type="InterPro" id="IPR001347">
    <property type="entry name" value="SIS_dom"/>
</dbReference>
<dbReference type="PANTHER" id="PTHR30514">
    <property type="entry name" value="GLUCOKINASE"/>
    <property type="match status" value="1"/>
</dbReference>
<dbReference type="SUPFAM" id="SSF53697">
    <property type="entry name" value="SIS domain"/>
    <property type="match status" value="1"/>
</dbReference>